<evidence type="ECO:0000256" key="1">
    <source>
        <dbReference type="SAM" id="Coils"/>
    </source>
</evidence>
<proteinExistence type="predicted"/>
<evidence type="ECO:0000313" key="3">
    <source>
        <dbReference type="Proteomes" id="UP001149165"/>
    </source>
</evidence>
<organism evidence="2 3">
    <name type="scientific">Penicillium angulare</name>
    <dbReference type="NCBI Taxonomy" id="116970"/>
    <lineage>
        <taxon>Eukaryota</taxon>
        <taxon>Fungi</taxon>
        <taxon>Dikarya</taxon>
        <taxon>Ascomycota</taxon>
        <taxon>Pezizomycotina</taxon>
        <taxon>Eurotiomycetes</taxon>
        <taxon>Eurotiomycetidae</taxon>
        <taxon>Eurotiales</taxon>
        <taxon>Aspergillaceae</taxon>
        <taxon>Penicillium</taxon>
    </lineage>
</organism>
<reference evidence="2" key="2">
    <citation type="journal article" date="2023" name="IMA Fungus">
        <title>Comparative genomic study of the Penicillium genus elucidates a diverse pangenome and 15 lateral gene transfer events.</title>
        <authorList>
            <person name="Petersen C."/>
            <person name="Sorensen T."/>
            <person name="Nielsen M.R."/>
            <person name="Sondergaard T.E."/>
            <person name="Sorensen J.L."/>
            <person name="Fitzpatrick D.A."/>
            <person name="Frisvad J.C."/>
            <person name="Nielsen K.L."/>
        </authorList>
    </citation>
    <scope>NUCLEOTIDE SEQUENCE</scope>
    <source>
        <strain evidence="2">IBT 30069</strain>
    </source>
</reference>
<comment type="caution">
    <text evidence="2">The sequence shown here is derived from an EMBL/GenBank/DDBJ whole genome shotgun (WGS) entry which is preliminary data.</text>
</comment>
<reference evidence="2" key="1">
    <citation type="submission" date="2022-11" db="EMBL/GenBank/DDBJ databases">
        <authorList>
            <person name="Petersen C."/>
        </authorList>
    </citation>
    <scope>NUCLEOTIDE SEQUENCE</scope>
    <source>
        <strain evidence="2">IBT 30069</strain>
    </source>
</reference>
<protein>
    <submittedName>
        <fullName evidence="2">Uncharacterized protein</fullName>
    </submittedName>
</protein>
<dbReference type="Proteomes" id="UP001149165">
    <property type="component" value="Unassembled WGS sequence"/>
</dbReference>
<accession>A0A9W9EW04</accession>
<gene>
    <name evidence="2" type="ORF">N7456_012540</name>
</gene>
<feature type="coiled-coil region" evidence="1">
    <location>
        <begin position="114"/>
        <end position="141"/>
    </location>
</feature>
<keyword evidence="1" id="KW-0175">Coiled coil</keyword>
<keyword evidence="3" id="KW-1185">Reference proteome</keyword>
<sequence length="158" mass="18302">MSSSKSPKLIHFMEQWEKLRIAVYEMSPYAKMINQVEEVLEDHSKSKEELAESNLELQDTKAREERLNFFIEEAMTRFEQRLLAVQEQHSSKMLEMNALLEEEKLSVASSRSAHEQSARRCMSLERELESQTRQLSAISEEHKALTSAIGLVDLDNTL</sequence>
<evidence type="ECO:0000313" key="2">
    <source>
        <dbReference type="EMBL" id="KAJ5088924.1"/>
    </source>
</evidence>
<dbReference type="AlphaFoldDB" id="A0A9W9EW04"/>
<name>A0A9W9EW04_9EURO</name>
<dbReference type="OrthoDB" id="10448037at2759"/>
<dbReference type="EMBL" id="JAPQKH010000007">
    <property type="protein sequence ID" value="KAJ5088924.1"/>
    <property type="molecule type" value="Genomic_DNA"/>
</dbReference>
<feature type="coiled-coil region" evidence="1">
    <location>
        <begin position="33"/>
        <end position="67"/>
    </location>
</feature>